<keyword evidence="2" id="KW-1185">Reference proteome</keyword>
<reference evidence="1 2" key="1">
    <citation type="journal article" date="2022" name="New Phytol.">
        <title>Ecological generalism drives hyperdiversity of secondary metabolite gene clusters in xylarialean endophytes.</title>
        <authorList>
            <person name="Franco M.E.E."/>
            <person name="Wisecaver J.H."/>
            <person name="Arnold A.E."/>
            <person name="Ju Y.M."/>
            <person name="Slot J.C."/>
            <person name="Ahrendt S."/>
            <person name="Moore L.P."/>
            <person name="Eastman K.E."/>
            <person name="Scott K."/>
            <person name="Konkel Z."/>
            <person name="Mondo S.J."/>
            <person name="Kuo A."/>
            <person name="Hayes R.D."/>
            <person name="Haridas S."/>
            <person name="Andreopoulos B."/>
            <person name="Riley R."/>
            <person name="LaButti K."/>
            <person name="Pangilinan J."/>
            <person name="Lipzen A."/>
            <person name="Amirebrahimi M."/>
            <person name="Yan J."/>
            <person name="Adam C."/>
            <person name="Keymanesh K."/>
            <person name="Ng V."/>
            <person name="Louie K."/>
            <person name="Northen T."/>
            <person name="Drula E."/>
            <person name="Henrissat B."/>
            <person name="Hsieh H.M."/>
            <person name="Youens-Clark K."/>
            <person name="Lutzoni F."/>
            <person name="Miadlikowska J."/>
            <person name="Eastwood D.C."/>
            <person name="Hamelin R.C."/>
            <person name="Grigoriev I.V."/>
            <person name="U'Ren J.M."/>
        </authorList>
    </citation>
    <scope>NUCLEOTIDE SEQUENCE [LARGE SCALE GENOMIC DNA]</scope>
    <source>
        <strain evidence="1 2">CBS 119005</strain>
    </source>
</reference>
<evidence type="ECO:0000313" key="2">
    <source>
        <dbReference type="Proteomes" id="UP001497700"/>
    </source>
</evidence>
<organism evidence="1 2">
    <name type="scientific">Hypoxylon rubiginosum</name>
    <dbReference type="NCBI Taxonomy" id="110542"/>
    <lineage>
        <taxon>Eukaryota</taxon>
        <taxon>Fungi</taxon>
        <taxon>Dikarya</taxon>
        <taxon>Ascomycota</taxon>
        <taxon>Pezizomycotina</taxon>
        <taxon>Sordariomycetes</taxon>
        <taxon>Xylariomycetidae</taxon>
        <taxon>Xylariales</taxon>
        <taxon>Hypoxylaceae</taxon>
        <taxon>Hypoxylon</taxon>
    </lineage>
</organism>
<proteinExistence type="predicted"/>
<accession>A0ACB9YGS0</accession>
<sequence length="595" mass="68334">MCGCSLITNALRAHRKSQSQSQPHDHDTHPQEGRYQSEPPPSAQPQTETQSQEHSQPYPYPKPQPQREEPLLNSQSITQSPESQPPPDPGPPTPDMAPSQPQSEVPHTEPQSQSQSESTRYPAIANLISDVLEACEDNYQRRSFLPHDRLVKLVTQDRVKNVLEDARVEDFESLRDFAFSQKRLFLILVMMSGDNEKVSKLRYLEQSKITDALLPIKIEAKAGVNSYCWFTLEPPLPLDRNGDKYVLQGIWTRQELDLLQGVYQWQFLAPVFGDSYSHSHFDTNRILPYLEYGSNPVSSGWFGEVSQAKIHRAHAPSFPTKPDAKSIAVAIKKAKDNEKVEKFFEKEADNLKKIRELPSPHLINPVASYQIGQDLCLVFPHGDLKPDNILWFKDDENHGIFQIADMGLSTFHKKEEHIRQRQGVKTYTPSGQLRYQPLEMHENRGTERPRSRYYDVWSMGCVLLELLVWLIYGYKSLEEFQECTHEGFWVAYDKHDGKKYLVHSYVDSCMQVMMEKVMDRPAYKDLLLLVQTRLLVVAVLEDYESSPNHRETAGELHKAIERIVKDSSQSSNGISGYLYLTCSDLDLEYYPVKLI</sequence>
<protein>
    <submittedName>
        <fullName evidence="1">Kinase-like domain-containing protein</fullName>
    </submittedName>
</protein>
<comment type="caution">
    <text evidence="1">The sequence shown here is derived from an EMBL/GenBank/DDBJ whole genome shotgun (WGS) entry which is preliminary data.</text>
</comment>
<dbReference type="Proteomes" id="UP001497700">
    <property type="component" value="Unassembled WGS sequence"/>
</dbReference>
<name>A0ACB9YGS0_9PEZI</name>
<gene>
    <name evidence="1" type="ORF">F4820DRAFT_454656</name>
</gene>
<dbReference type="EMBL" id="MU393706">
    <property type="protein sequence ID" value="KAI4858651.1"/>
    <property type="molecule type" value="Genomic_DNA"/>
</dbReference>
<evidence type="ECO:0000313" key="1">
    <source>
        <dbReference type="EMBL" id="KAI4858651.1"/>
    </source>
</evidence>